<reference evidence="2 3" key="1">
    <citation type="submission" date="2021-06" db="EMBL/GenBank/DDBJ databases">
        <title>Caerostris extrusa draft genome.</title>
        <authorList>
            <person name="Kono N."/>
            <person name="Arakawa K."/>
        </authorList>
    </citation>
    <scope>NUCLEOTIDE SEQUENCE [LARGE SCALE GENOMIC DNA]</scope>
</reference>
<feature type="signal peptide" evidence="1">
    <location>
        <begin position="1"/>
        <end position="26"/>
    </location>
</feature>
<accession>A0AAV4V2I7</accession>
<proteinExistence type="predicted"/>
<keyword evidence="1" id="KW-0732">Signal</keyword>
<feature type="chain" id="PRO_5043741628" evidence="1">
    <location>
        <begin position="27"/>
        <end position="98"/>
    </location>
</feature>
<dbReference type="Proteomes" id="UP001054945">
    <property type="component" value="Unassembled WGS sequence"/>
</dbReference>
<dbReference type="AlphaFoldDB" id="A0AAV4V2I7"/>
<keyword evidence="3" id="KW-1185">Reference proteome</keyword>
<comment type="caution">
    <text evidence="2">The sequence shown here is derived from an EMBL/GenBank/DDBJ whole genome shotgun (WGS) entry which is preliminary data.</text>
</comment>
<dbReference type="EMBL" id="BPLR01013875">
    <property type="protein sequence ID" value="GIY64435.1"/>
    <property type="molecule type" value="Genomic_DNA"/>
</dbReference>
<sequence>MRRFWYAKYAATLLASTALTFHLLHSTTTHVKVNSENIFPDYEKPTEGRTANTFTKSSSYLRRKLSRDFRNPSKSCGFSTLTVLPGNITVHEGDEHVP</sequence>
<evidence type="ECO:0000256" key="1">
    <source>
        <dbReference type="SAM" id="SignalP"/>
    </source>
</evidence>
<organism evidence="2 3">
    <name type="scientific">Caerostris extrusa</name>
    <name type="common">Bark spider</name>
    <name type="synonym">Caerostris bankana</name>
    <dbReference type="NCBI Taxonomy" id="172846"/>
    <lineage>
        <taxon>Eukaryota</taxon>
        <taxon>Metazoa</taxon>
        <taxon>Ecdysozoa</taxon>
        <taxon>Arthropoda</taxon>
        <taxon>Chelicerata</taxon>
        <taxon>Arachnida</taxon>
        <taxon>Araneae</taxon>
        <taxon>Araneomorphae</taxon>
        <taxon>Entelegynae</taxon>
        <taxon>Araneoidea</taxon>
        <taxon>Araneidae</taxon>
        <taxon>Caerostris</taxon>
    </lineage>
</organism>
<protein>
    <submittedName>
        <fullName evidence="2">Hexosyltransferase</fullName>
    </submittedName>
</protein>
<evidence type="ECO:0000313" key="2">
    <source>
        <dbReference type="EMBL" id="GIY64435.1"/>
    </source>
</evidence>
<name>A0AAV4V2I7_CAEEX</name>
<evidence type="ECO:0000313" key="3">
    <source>
        <dbReference type="Proteomes" id="UP001054945"/>
    </source>
</evidence>
<gene>
    <name evidence="2" type="primary">B3GALT5_1</name>
    <name evidence="2" type="ORF">CEXT_321821</name>
</gene>